<evidence type="ECO:0000256" key="1">
    <source>
        <dbReference type="SAM" id="Coils"/>
    </source>
</evidence>
<gene>
    <name evidence="3" type="ORF">Salat_2666300</name>
</gene>
<dbReference type="Proteomes" id="UP001293254">
    <property type="component" value="Unassembled WGS sequence"/>
</dbReference>
<reference evidence="3" key="2">
    <citation type="journal article" date="2024" name="Plant">
        <title>Genomic evolution and insights into agronomic trait innovations of Sesamum species.</title>
        <authorList>
            <person name="Miao H."/>
            <person name="Wang L."/>
            <person name="Qu L."/>
            <person name="Liu H."/>
            <person name="Sun Y."/>
            <person name="Le M."/>
            <person name="Wang Q."/>
            <person name="Wei S."/>
            <person name="Zheng Y."/>
            <person name="Lin W."/>
            <person name="Duan Y."/>
            <person name="Cao H."/>
            <person name="Xiong S."/>
            <person name="Wang X."/>
            <person name="Wei L."/>
            <person name="Li C."/>
            <person name="Ma Q."/>
            <person name="Ju M."/>
            <person name="Zhao R."/>
            <person name="Li G."/>
            <person name="Mu C."/>
            <person name="Tian Q."/>
            <person name="Mei H."/>
            <person name="Zhang T."/>
            <person name="Gao T."/>
            <person name="Zhang H."/>
        </authorList>
    </citation>
    <scope>NUCLEOTIDE SEQUENCE</scope>
    <source>
        <strain evidence="3">3651</strain>
    </source>
</reference>
<sequence length="326" mass="35125">MNARISGIARNLQRRNSLAAATSPPSNAEISAAPVGDQPRGSSEHQVLAPVEVASGDAHTTLGDTHTSSLAVVIPPGALVAIEIASSGSKVVGGEVEVARVVEGRATKDAAEEEENTKHLKDLVAWWKQAREDLKTPSSKVAEMEGEKLNPDWAILARNSVLRTHVGQGSFELCKACFLEHDQVLLAQTAIRGQKIRELQEGLDRARAKEKEALEAKVVAETRIAALEAQLSATLDEGKKKIIDALESGRNEGFSTGLLAGKTEGITQGRNTFLQSEEYRKSLASARLQGARDFLKAPAFKMAVDFQSARFLNEGFDKCISQIQHL</sequence>
<dbReference type="EMBL" id="JACGWO010000011">
    <property type="protein sequence ID" value="KAK4415589.1"/>
    <property type="molecule type" value="Genomic_DNA"/>
</dbReference>
<accession>A0AAE1XQ65</accession>
<evidence type="ECO:0000313" key="4">
    <source>
        <dbReference type="Proteomes" id="UP001293254"/>
    </source>
</evidence>
<evidence type="ECO:0000313" key="3">
    <source>
        <dbReference type="EMBL" id="KAK4415589.1"/>
    </source>
</evidence>
<protein>
    <submittedName>
        <fullName evidence="3">Uncharacterized protein</fullName>
    </submittedName>
</protein>
<keyword evidence="1" id="KW-0175">Coiled coil</keyword>
<reference evidence="3" key="1">
    <citation type="submission" date="2020-06" db="EMBL/GenBank/DDBJ databases">
        <authorList>
            <person name="Li T."/>
            <person name="Hu X."/>
            <person name="Zhang T."/>
            <person name="Song X."/>
            <person name="Zhang H."/>
            <person name="Dai N."/>
            <person name="Sheng W."/>
            <person name="Hou X."/>
            <person name="Wei L."/>
        </authorList>
    </citation>
    <scope>NUCLEOTIDE SEQUENCE</scope>
    <source>
        <strain evidence="3">3651</strain>
        <tissue evidence="3">Leaf</tissue>
    </source>
</reference>
<feature type="coiled-coil region" evidence="1">
    <location>
        <begin position="196"/>
        <end position="237"/>
    </location>
</feature>
<feature type="compositionally biased region" description="Polar residues" evidence="2">
    <location>
        <begin position="15"/>
        <end position="29"/>
    </location>
</feature>
<keyword evidence="4" id="KW-1185">Reference proteome</keyword>
<comment type="caution">
    <text evidence="3">The sequence shown here is derived from an EMBL/GenBank/DDBJ whole genome shotgun (WGS) entry which is preliminary data.</text>
</comment>
<evidence type="ECO:0000256" key="2">
    <source>
        <dbReference type="SAM" id="MobiDB-lite"/>
    </source>
</evidence>
<organism evidence="3 4">
    <name type="scientific">Sesamum alatum</name>
    <dbReference type="NCBI Taxonomy" id="300844"/>
    <lineage>
        <taxon>Eukaryota</taxon>
        <taxon>Viridiplantae</taxon>
        <taxon>Streptophyta</taxon>
        <taxon>Embryophyta</taxon>
        <taxon>Tracheophyta</taxon>
        <taxon>Spermatophyta</taxon>
        <taxon>Magnoliopsida</taxon>
        <taxon>eudicotyledons</taxon>
        <taxon>Gunneridae</taxon>
        <taxon>Pentapetalae</taxon>
        <taxon>asterids</taxon>
        <taxon>lamiids</taxon>
        <taxon>Lamiales</taxon>
        <taxon>Pedaliaceae</taxon>
        <taxon>Sesamum</taxon>
    </lineage>
</organism>
<proteinExistence type="predicted"/>
<dbReference type="AlphaFoldDB" id="A0AAE1XQ65"/>
<feature type="region of interest" description="Disordered" evidence="2">
    <location>
        <begin position="15"/>
        <end position="44"/>
    </location>
</feature>
<name>A0AAE1XQ65_9LAMI</name>